<dbReference type="Pfam" id="PF03992">
    <property type="entry name" value="ABM"/>
    <property type="match status" value="1"/>
</dbReference>
<evidence type="ECO:0000313" key="2">
    <source>
        <dbReference type="EMBL" id="MBB0230447.1"/>
    </source>
</evidence>
<keyword evidence="2" id="KW-0560">Oxidoreductase</keyword>
<dbReference type="GO" id="GO:0004497">
    <property type="term" value="F:monooxygenase activity"/>
    <property type="evidence" value="ECO:0007669"/>
    <property type="project" value="UniProtKB-KW"/>
</dbReference>
<dbReference type="AlphaFoldDB" id="A0A7W3T3W8"/>
<comment type="caution">
    <text evidence="2">The sequence shown here is derived from an EMBL/GenBank/DDBJ whole genome shotgun (WGS) entry which is preliminary data.</text>
</comment>
<gene>
    <name evidence="2" type="ORF">FOE67_13225</name>
</gene>
<dbReference type="InterPro" id="IPR007138">
    <property type="entry name" value="ABM_dom"/>
</dbReference>
<reference evidence="3" key="1">
    <citation type="submission" date="2019-10" db="EMBL/GenBank/DDBJ databases">
        <title>Streptomyces sp. nov., a novel actinobacterium isolated from alkaline environment.</title>
        <authorList>
            <person name="Golinska P."/>
        </authorList>
    </citation>
    <scope>NUCLEOTIDE SEQUENCE [LARGE SCALE GENOMIC DNA]</scope>
    <source>
        <strain evidence="3">DSM 42108</strain>
    </source>
</reference>
<organism evidence="2 3">
    <name type="scientific">Streptomyces calidiresistens</name>
    <dbReference type="NCBI Taxonomy" id="1485586"/>
    <lineage>
        <taxon>Bacteria</taxon>
        <taxon>Bacillati</taxon>
        <taxon>Actinomycetota</taxon>
        <taxon>Actinomycetes</taxon>
        <taxon>Kitasatosporales</taxon>
        <taxon>Streptomycetaceae</taxon>
        <taxon>Streptomyces</taxon>
    </lineage>
</organism>
<keyword evidence="3" id="KW-1185">Reference proteome</keyword>
<dbReference type="Proteomes" id="UP000530234">
    <property type="component" value="Unassembled WGS sequence"/>
</dbReference>
<accession>A0A7W3T3W8</accession>
<proteinExistence type="predicted"/>
<dbReference type="PANTHER" id="PTHR33336">
    <property type="entry name" value="QUINOL MONOOXYGENASE YGIN-RELATED"/>
    <property type="match status" value="1"/>
</dbReference>
<protein>
    <submittedName>
        <fullName evidence="2">Antibiotic biosynthesis monooxygenase</fullName>
    </submittedName>
</protein>
<dbReference type="PANTHER" id="PTHR33336:SF15">
    <property type="entry name" value="ABM DOMAIN-CONTAINING PROTEIN"/>
    <property type="match status" value="1"/>
</dbReference>
<dbReference type="SUPFAM" id="SSF54909">
    <property type="entry name" value="Dimeric alpha+beta barrel"/>
    <property type="match status" value="1"/>
</dbReference>
<keyword evidence="2" id="KW-0503">Monooxygenase</keyword>
<dbReference type="RefSeq" id="WP_182663906.1">
    <property type="nucleotide sequence ID" value="NZ_VKHS01000282.1"/>
</dbReference>
<feature type="domain" description="ABM" evidence="1">
    <location>
        <begin position="15"/>
        <end position="104"/>
    </location>
</feature>
<dbReference type="InterPro" id="IPR011008">
    <property type="entry name" value="Dimeric_a/b-barrel"/>
</dbReference>
<dbReference type="EMBL" id="VKHS01000282">
    <property type="protein sequence ID" value="MBB0230447.1"/>
    <property type="molecule type" value="Genomic_DNA"/>
</dbReference>
<dbReference type="Gene3D" id="3.30.70.100">
    <property type="match status" value="1"/>
</dbReference>
<evidence type="ECO:0000313" key="3">
    <source>
        <dbReference type="Proteomes" id="UP000530234"/>
    </source>
</evidence>
<name>A0A7W3T3W8_9ACTN</name>
<evidence type="ECO:0000259" key="1">
    <source>
        <dbReference type="PROSITE" id="PS51725"/>
    </source>
</evidence>
<dbReference type="PROSITE" id="PS51725">
    <property type="entry name" value="ABM"/>
    <property type="match status" value="1"/>
</dbReference>
<dbReference type="InterPro" id="IPR050744">
    <property type="entry name" value="AI-2_Isomerase_LsrG"/>
</dbReference>
<sequence length="107" mass="12329">MNCPRSRKDGKPVPLYVVARWTARTETQEEVAEVLSELSEASRAEPGCLMYRPVRSTDDPRRFVLLECYADEAALARHQESRHYRELVPGRAVPLLAEREVARYREA</sequence>